<evidence type="ECO:0000313" key="2">
    <source>
        <dbReference type="Proteomes" id="UP000234681"/>
    </source>
</evidence>
<dbReference type="Proteomes" id="UP000234681">
    <property type="component" value="Chromosome 12"/>
</dbReference>
<sequence length="43" mass="4882">MPSFSRKSGTGTDEFSLLSLEKRKEEKGCLFSRMFPVSYAHVP</sequence>
<evidence type="ECO:0000313" key="1">
    <source>
        <dbReference type="EMBL" id="EDM13787.1"/>
    </source>
</evidence>
<proteinExistence type="predicted"/>
<organism evidence="1 2">
    <name type="scientific">Rattus norvegicus</name>
    <name type="common">Rat</name>
    <dbReference type="NCBI Taxonomy" id="10116"/>
    <lineage>
        <taxon>Eukaryota</taxon>
        <taxon>Metazoa</taxon>
        <taxon>Chordata</taxon>
        <taxon>Craniata</taxon>
        <taxon>Vertebrata</taxon>
        <taxon>Euteleostomi</taxon>
        <taxon>Mammalia</taxon>
        <taxon>Eutheria</taxon>
        <taxon>Euarchontoglires</taxon>
        <taxon>Glires</taxon>
        <taxon>Rodentia</taxon>
        <taxon>Myomorpha</taxon>
        <taxon>Muroidea</taxon>
        <taxon>Muridae</taxon>
        <taxon>Murinae</taxon>
        <taxon>Rattus</taxon>
    </lineage>
</organism>
<protein>
    <submittedName>
        <fullName evidence="1">RCG21274</fullName>
    </submittedName>
</protein>
<accession>A6J1J8</accession>
<gene>
    <name evidence="1" type="ORF">rCG_21274</name>
</gene>
<name>A6J1J8_RAT</name>
<dbReference type="AlphaFoldDB" id="A6J1J8"/>
<reference evidence="1 2" key="1">
    <citation type="submission" date="2005-07" db="EMBL/GenBank/DDBJ databases">
        <authorList>
            <person name="Mural R.J."/>
            <person name="Li P.W."/>
            <person name="Adams M.D."/>
            <person name="Amanatides P.G."/>
            <person name="Baden-Tillson H."/>
            <person name="Barnstead M."/>
            <person name="Chin S.H."/>
            <person name="Dew I."/>
            <person name="Evans C.A."/>
            <person name="Ferriera S."/>
            <person name="Flanigan M."/>
            <person name="Fosler C."/>
            <person name="Glodek A."/>
            <person name="Gu Z."/>
            <person name="Holt R.A."/>
            <person name="Jennings D."/>
            <person name="Kraft C.L."/>
            <person name="Lu F."/>
            <person name="Nguyen T."/>
            <person name="Nusskern D.R."/>
            <person name="Pfannkoch C.M."/>
            <person name="Sitter C."/>
            <person name="Sutton G.G."/>
            <person name="Venter J.C."/>
            <person name="Wang Z."/>
            <person name="Woodage T."/>
            <person name="Zheng X.H."/>
            <person name="Zhong F."/>
        </authorList>
    </citation>
    <scope>NUCLEOTIDE SEQUENCE [LARGE SCALE GENOMIC DNA]</scope>
    <source>
        <strain>BN</strain>
        <strain evidence="2">Sprague-Dawley</strain>
    </source>
</reference>
<dbReference type="EMBL" id="CH473973">
    <property type="protein sequence ID" value="EDM13787.1"/>
    <property type="molecule type" value="Genomic_DNA"/>
</dbReference>